<gene>
    <name evidence="2" type="ORF">CBR_g31534</name>
</gene>
<dbReference type="Proteomes" id="UP000265515">
    <property type="component" value="Unassembled WGS sequence"/>
</dbReference>
<organism evidence="2 3">
    <name type="scientific">Chara braunii</name>
    <name type="common">Braun's stonewort</name>
    <dbReference type="NCBI Taxonomy" id="69332"/>
    <lineage>
        <taxon>Eukaryota</taxon>
        <taxon>Viridiplantae</taxon>
        <taxon>Streptophyta</taxon>
        <taxon>Charophyceae</taxon>
        <taxon>Charales</taxon>
        <taxon>Characeae</taxon>
        <taxon>Chara</taxon>
    </lineage>
</organism>
<dbReference type="AlphaFoldDB" id="A0A388LF98"/>
<evidence type="ECO:0000313" key="2">
    <source>
        <dbReference type="EMBL" id="GBG80978.1"/>
    </source>
</evidence>
<dbReference type="SUPFAM" id="SSF51126">
    <property type="entry name" value="Pectin lyase-like"/>
    <property type="match status" value="1"/>
</dbReference>
<dbReference type="EMBL" id="BFEA01000362">
    <property type="protein sequence ID" value="GBG80978.1"/>
    <property type="molecule type" value="Genomic_DNA"/>
</dbReference>
<dbReference type="Gene3D" id="2.160.20.10">
    <property type="entry name" value="Single-stranded right-handed beta-helix, Pectin lyase-like"/>
    <property type="match status" value="1"/>
</dbReference>
<reference evidence="2 3" key="1">
    <citation type="journal article" date="2018" name="Cell">
        <title>The Chara Genome: Secondary Complexity and Implications for Plant Terrestrialization.</title>
        <authorList>
            <person name="Nishiyama T."/>
            <person name="Sakayama H."/>
            <person name="Vries J.D."/>
            <person name="Buschmann H."/>
            <person name="Saint-Marcoux D."/>
            <person name="Ullrich K.K."/>
            <person name="Haas F.B."/>
            <person name="Vanderstraeten L."/>
            <person name="Becker D."/>
            <person name="Lang D."/>
            <person name="Vosolsobe S."/>
            <person name="Rombauts S."/>
            <person name="Wilhelmsson P.K.I."/>
            <person name="Janitza P."/>
            <person name="Kern R."/>
            <person name="Heyl A."/>
            <person name="Rumpler F."/>
            <person name="Villalobos L.I.A.C."/>
            <person name="Clay J.M."/>
            <person name="Skokan R."/>
            <person name="Toyoda A."/>
            <person name="Suzuki Y."/>
            <person name="Kagoshima H."/>
            <person name="Schijlen E."/>
            <person name="Tajeshwar N."/>
            <person name="Catarino B."/>
            <person name="Hetherington A.J."/>
            <person name="Saltykova A."/>
            <person name="Bonnot C."/>
            <person name="Breuninger H."/>
            <person name="Symeonidi A."/>
            <person name="Radhakrishnan G.V."/>
            <person name="Van Nieuwerburgh F."/>
            <person name="Deforce D."/>
            <person name="Chang C."/>
            <person name="Karol K.G."/>
            <person name="Hedrich R."/>
            <person name="Ulvskov P."/>
            <person name="Glockner G."/>
            <person name="Delwiche C.F."/>
            <person name="Petrasek J."/>
            <person name="Van de Peer Y."/>
            <person name="Friml J."/>
            <person name="Beilby M."/>
            <person name="Dolan L."/>
            <person name="Kohara Y."/>
            <person name="Sugano S."/>
            <person name="Fujiyama A."/>
            <person name="Delaux P.-M."/>
            <person name="Quint M."/>
            <person name="TheiBen G."/>
            <person name="Hagemann M."/>
            <person name="Harholt J."/>
            <person name="Dunand C."/>
            <person name="Zachgo S."/>
            <person name="Langdale J."/>
            <person name="Maumus F."/>
            <person name="Straeten D.V.D."/>
            <person name="Gould S.B."/>
            <person name="Rensing S.A."/>
        </authorList>
    </citation>
    <scope>NUCLEOTIDE SEQUENCE [LARGE SCALE GENOMIC DNA]</scope>
    <source>
        <strain evidence="2 3">S276</strain>
    </source>
</reference>
<evidence type="ECO:0000256" key="1">
    <source>
        <dbReference type="SAM" id="MobiDB-lite"/>
    </source>
</evidence>
<evidence type="ECO:0000313" key="3">
    <source>
        <dbReference type="Proteomes" id="UP000265515"/>
    </source>
</evidence>
<keyword evidence="3" id="KW-1185">Reference proteome</keyword>
<proteinExistence type="predicted"/>
<dbReference type="PANTHER" id="PTHR11319">
    <property type="entry name" value="G PROTEIN-COUPLED RECEPTOR-RELATED"/>
    <property type="match status" value="1"/>
</dbReference>
<protein>
    <recommendedName>
        <fullName evidence="4">Right handed beta helix domain-containing protein</fullName>
    </recommendedName>
</protein>
<comment type="caution">
    <text evidence="2">The sequence shown here is derived from an EMBL/GenBank/DDBJ whole genome shotgun (WGS) entry which is preliminary data.</text>
</comment>
<feature type="region of interest" description="Disordered" evidence="1">
    <location>
        <begin position="1"/>
        <end position="28"/>
    </location>
</feature>
<evidence type="ECO:0008006" key="4">
    <source>
        <dbReference type="Google" id="ProtNLM"/>
    </source>
</evidence>
<dbReference type="InterPro" id="IPR012334">
    <property type="entry name" value="Pectin_lyas_fold"/>
</dbReference>
<dbReference type="PANTHER" id="PTHR11319:SF35">
    <property type="entry name" value="OUTER MEMBRANE PROTEIN PMPC-RELATED"/>
    <property type="match status" value="1"/>
</dbReference>
<feature type="compositionally biased region" description="Basic residues" evidence="1">
    <location>
        <begin position="15"/>
        <end position="26"/>
    </location>
</feature>
<name>A0A388LF98_CHABU</name>
<accession>A0A388LF98</accession>
<dbReference type="InterPro" id="IPR011050">
    <property type="entry name" value="Pectin_lyase_fold/virulence"/>
</dbReference>
<dbReference type="OrthoDB" id="2015716at2759"/>
<dbReference type="Gramene" id="GBG80978">
    <property type="protein sequence ID" value="GBG80978"/>
    <property type="gene ID" value="CBR_g31534"/>
</dbReference>
<sequence length="448" mass="47522">MMASSAYPVEETGKKWTRREKKRRRSSFSAGMTTDLARGLTLVSFIAVLILSNGGDRSGKSPSSLFFPVAFETAEAAGLPSQSDKAAAFSSPFSYSSSSSRSALPHRRFLAASGNSAQDNLFAAILNPTVTKFIVKTDINFTASPPPIVNKEFRITGNCGQERCILDFGGCSGFQAHIAGPYPAKITLVNLELRNAVDNALPDSSQSTNGTGTGAALYTNNADVYVRNCIFRRNKASFRGGAIFGDGSSLFVRDSFFCSNHAEEGSGGAVMVARGTTGRFSNVFFGGNTAGGNGGALHWQDSKDLVVLKSTFSCNKAKKSGGAISLFNDDFVFPVSLTSIGFENNCAVDHGGAVFLGVGFSTADFCRNMYFNNTAALSSANGTHPSSNSVFVTVSDQPLFWDIPQRVSFCPTKPEGTSFIATSSLVPQIVPSSPLNGTKIIESCEYCL</sequence>